<name>A0AAD7SBD2_9TELE</name>
<gene>
    <name evidence="1" type="ORF">AAFF_G00430550</name>
</gene>
<keyword evidence="2" id="KW-1185">Reference proteome</keyword>
<organism evidence="1 2">
    <name type="scientific">Aldrovandia affinis</name>
    <dbReference type="NCBI Taxonomy" id="143900"/>
    <lineage>
        <taxon>Eukaryota</taxon>
        <taxon>Metazoa</taxon>
        <taxon>Chordata</taxon>
        <taxon>Craniata</taxon>
        <taxon>Vertebrata</taxon>
        <taxon>Euteleostomi</taxon>
        <taxon>Actinopterygii</taxon>
        <taxon>Neopterygii</taxon>
        <taxon>Teleostei</taxon>
        <taxon>Notacanthiformes</taxon>
        <taxon>Halosauridae</taxon>
        <taxon>Aldrovandia</taxon>
    </lineage>
</organism>
<dbReference type="AlphaFoldDB" id="A0AAD7SBD2"/>
<dbReference type="Proteomes" id="UP001221898">
    <property type="component" value="Unassembled WGS sequence"/>
</dbReference>
<sequence>MFSTLMGLFNQHEQISAPVFRHLWAPAGCSAMMTGAGGGHVKSLTHLLVMELWPTAVIPTSKGSSELLMRETRSGFPPLCLTKHQETDSCNLDRLMALICDQL</sequence>
<proteinExistence type="predicted"/>
<evidence type="ECO:0000313" key="1">
    <source>
        <dbReference type="EMBL" id="KAJ8398211.1"/>
    </source>
</evidence>
<comment type="caution">
    <text evidence="1">The sequence shown here is derived from an EMBL/GenBank/DDBJ whole genome shotgun (WGS) entry which is preliminary data.</text>
</comment>
<protein>
    <submittedName>
        <fullName evidence="1">Uncharacterized protein</fullName>
    </submittedName>
</protein>
<reference evidence="1" key="1">
    <citation type="journal article" date="2023" name="Science">
        <title>Genome structures resolve the early diversification of teleost fishes.</title>
        <authorList>
            <person name="Parey E."/>
            <person name="Louis A."/>
            <person name="Montfort J."/>
            <person name="Bouchez O."/>
            <person name="Roques C."/>
            <person name="Iampietro C."/>
            <person name="Lluch J."/>
            <person name="Castinel A."/>
            <person name="Donnadieu C."/>
            <person name="Desvignes T."/>
            <person name="Floi Bucao C."/>
            <person name="Jouanno E."/>
            <person name="Wen M."/>
            <person name="Mejri S."/>
            <person name="Dirks R."/>
            <person name="Jansen H."/>
            <person name="Henkel C."/>
            <person name="Chen W.J."/>
            <person name="Zahm M."/>
            <person name="Cabau C."/>
            <person name="Klopp C."/>
            <person name="Thompson A.W."/>
            <person name="Robinson-Rechavi M."/>
            <person name="Braasch I."/>
            <person name="Lecointre G."/>
            <person name="Bobe J."/>
            <person name="Postlethwait J.H."/>
            <person name="Berthelot C."/>
            <person name="Roest Crollius H."/>
            <person name="Guiguen Y."/>
        </authorList>
    </citation>
    <scope>NUCLEOTIDE SEQUENCE</scope>
    <source>
        <strain evidence="1">NC1722</strain>
    </source>
</reference>
<dbReference type="EMBL" id="JAINUG010000092">
    <property type="protein sequence ID" value="KAJ8398211.1"/>
    <property type="molecule type" value="Genomic_DNA"/>
</dbReference>
<evidence type="ECO:0000313" key="2">
    <source>
        <dbReference type="Proteomes" id="UP001221898"/>
    </source>
</evidence>
<accession>A0AAD7SBD2</accession>